<proteinExistence type="inferred from homology"/>
<dbReference type="Gene3D" id="2.40.420.20">
    <property type="match status" value="1"/>
</dbReference>
<evidence type="ECO:0000256" key="5">
    <source>
        <dbReference type="SAM" id="SignalP"/>
    </source>
</evidence>
<feature type="domain" description="Multidrug resistance protein MdtA-like barrel-sandwich hybrid" evidence="6">
    <location>
        <begin position="66"/>
        <end position="209"/>
    </location>
</feature>
<feature type="signal peptide" evidence="5">
    <location>
        <begin position="1"/>
        <end position="22"/>
    </location>
</feature>
<reference evidence="10" key="1">
    <citation type="submission" date="2016-10" db="EMBL/GenBank/DDBJ databases">
        <authorList>
            <person name="Varghese N."/>
            <person name="Submissions S."/>
        </authorList>
    </citation>
    <scope>NUCLEOTIDE SEQUENCE [LARGE SCALE GENOMIC DNA]</scope>
    <source>
        <strain evidence="10">DSM 123</strain>
    </source>
</reference>
<dbReference type="NCBIfam" id="TIGR01730">
    <property type="entry name" value="RND_mfp"/>
    <property type="match status" value="1"/>
</dbReference>
<dbReference type="Pfam" id="PF25944">
    <property type="entry name" value="Beta-barrel_RND"/>
    <property type="match status" value="1"/>
</dbReference>
<feature type="region of interest" description="Disordered" evidence="4">
    <location>
        <begin position="367"/>
        <end position="386"/>
    </location>
</feature>
<name>A0A1H8Q9Y5_9BRAD</name>
<dbReference type="GO" id="GO:0030313">
    <property type="term" value="C:cell envelope"/>
    <property type="evidence" value="ECO:0007669"/>
    <property type="project" value="UniProtKB-SubCell"/>
</dbReference>
<comment type="subcellular location">
    <subcellularLocation>
        <location evidence="1">Cell envelope</location>
    </subcellularLocation>
</comment>
<dbReference type="Proteomes" id="UP000199615">
    <property type="component" value="Unassembled WGS sequence"/>
</dbReference>
<evidence type="ECO:0000256" key="3">
    <source>
        <dbReference type="SAM" id="Coils"/>
    </source>
</evidence>
<dbReference type="InterPro" id="IPR058625">
    <property type="entry name" value="MdtA-like_BSH"/>
</dbReference>
<dbReference type="FunFam" id="2.40.420.20:FF:000001">
    <property type="entry name" value="Efflux RND transporter periplasmic adaptor subunit"/>
    <property type="match status" value="1"/>
</dbReference>
<comment type="similarity">
    <text evidence="2">Belongs to the membrane fusion protein (MFP) (TC 8.A.1) family.</text>
</comment>
<keyword evidence="5" id="KW-0732">Signal</keyword>
<evidence type="ECO:0000313" key="9">
    <source>
        <dbReference type="EMBL" id="SEO50811.1"/>
    </source>
</evidence>
<evidence type="ECO:0000259" key="8">
    <source>
        <dbReference type="Pfam" id="PF25967"/>
    </source>
</evidence>
<organism evidence="9 10">
    <name type="scientific">Rhodopseudomonas pseudopalustris</name>
    <dbReference type="NCBI Taxonomy" id="1513892"/>
    <lineage>
        <taxon>Bacteria</taxon>
        <taxon>Pseudomonadati</taxon>
        <taxon>Pseudomonadota</taxon>
        <taxon>Alphaproteobacteria</taxon>
        <taxon>Hyphomicrobiales</taxon>
        <taxon>Nitrobacteraceae</taxon>
        <taxon>Rhodopseudomonas</taxon>
    </lineage>
</organism>
<dbReference type="Pfam" id="PF25967">
    <property type="entry name" value="RND-MFP_C"/>
    <property type="match status" value="1"/>
</dbReference>
<feature type="domain" description="Multidrug resistance protein MdtA-like C-terminal permuted SH3" evidence="8">
    <location>
        <begin position="300"/>
        <end position="362"/>
    </location>
</feature>
<dbReference type="Gene3D" id="2.40.30.170">
    <property type="match status" value="1"/>
</dbReference>
<dbReference type="PANTHER" id="PTHR30158">
    <property type="entry name" value="ACRA/E-RELATED COMPONENT OF DRUG EFFLUX TRANSPORTER"/>
    <property type="match status" value="1"/>
</dbReference>
<gene>
    <name evidence="9" type="ORF">SAMN05444123_103116</name>
</gene>
<keyword evidence="10" id="KW-1185">Reference proteome</keyword>
<evidence type="ECO:0000256" key="4">
    <source>
        <dbReference type="SAM" id="MobiDB-lite"/>
    </source>
</evidence>
<dbReference type="SUPFAM" id="SSF111369">
    <property type="entry name" value="HlyD-like secretion proteins"/>
    <property type="match status" value="1"/>
</dbReference>
<dbReference type="GO" id="GO:0022857">
    <property type="term" value="F:transmembrane transporter activity"/>
    <property type="evidence" value="ECO:0007669"/>
    <property type="project" value="InterPro"/>
</dbReference>
<dbReference type="InterPro" id="IPR058626">
    <property type="entry name" value="MdtA-like_b-barrel"/>
</dbReference>
<protein>
    <submittedName>
        <fullName evidence="9">Membrane fusion protein, multidrug efflux system</fullName>
    </submittedName>
</protein>
<feature type="chain" id="PRO_5011554139" evidence="5">
    <location>
        <begin position="23"/>
        <end position="386"/>
    </location>
</feature>
<dbReference type="InterPro" id="IPR006143">
    <property type="entry name" value="RND_pump_MFP"/>
</dbReference>
<evidence type="ECO:0000259" key="7">
    <source>
        <dbReference type="Pfam" id="PF25944"/>
    </source>
</evidence>
<evidence type="ECO:0000313" key="10">
    <source>
        <dbReference type="Proteomes" id="UP000199615"/>
    </source>
</evidence>
<dbReference type="Pfam" id="PF25917">
    <property type="entry name" value="BSH_RND"/>
    <property type="match status" value="1"/>
</dbReference>
<dbReference type="AlphaFoldDB" id="A0A1H8Q9Y5"/>
<dbReference type="OrthoDB" id="9800613at2"/>
<dbReference type="PROSITE" id="PS51257">
    <property type="entry name" value="PROKAR_LIPOPROTEIN"/>
    <property type="match status" value="1"/>
</dbReference>
<evidence type="ECO:0000256" key="2">
    <source>
        <dbReference type="ARBA" id="ARBA00009477"/>
    </source>
</evidence>
<dbReference type="GO" id="GO:0046677">
    <property type="term" value="P:response to antibiotic"/>
    <property type="evidence" value="ECO:0007669"/>
    <property type="project" value="TreeGrafter"/>
</dbReference>
<dbReference type="Gene3D" id="1.10.287.470">
    <property type="entry name" value="Helix hairpin bin"/>
    <property type="match status" value="1"/>
</dbReference>
<feature type="domain" description="Multidrug resistance protein MdtA-like beta-barrel" evidence="7">
    <location>
        <begin position="213"/>
        <end position="296"/>
    </location>
</feature>
<dbReference type="EMBL" id="FODT01000003">
    <property type="protein sequence ID" value="SEO50811.1"/>
    <property type="molecule type" value="Genomic_DNA"/>
</dbReference>
<dbReference type="RefSeq" id="WP_092683125.1">
    <property type="nucleotide sequence ID" value="NZ_FODT01000003.1"/>
</dbReference>
<sequence length="386" mass="40532">MNSLNRRSFVALLLLAQLPLLSACGPSSSDKAAASAEAPPIVSTVKVAATSLPRIQEFPGRLASTRVSEVRAQVSGIVLERAFVEGSDVAQGDTLFRINAAVYQAEVESRAAAVDRAEATRVQAARQSERTQLLLDRQATSTAQNDVSVAALKQAEADVASAKAQLDRARINLDFATVRAPIAGRIGRALVTEGALVGQNEPTHLATIQQIDPIYVDFTQSVSDPGFLPGRANSVSSAEVRLIRGDGSIDDNVGQLLFSDVSVDPGTAQVTLRAKFSNPKGALLPGTYVRVRVATGNYANAAVIPPQAIQRSSAGEAQAFVVDSAGKVAVKPLRTGPLTAEGWVVLEGLSPGETVVVEGFQKIRPGSVVKPQPWKGPSSDKQAEAR</sequence>
<dbReference type="InterPro" id="IPR058627">
    <property type="entry name" value="MdtA-like_C"/>
</dbReference>
<feature type="coiled-coil region" evidence="3">
    <location>
        <begin position="152"/>
        <end position="179"/>
    </location>
</feature>
<keyword evidence="3" id="KW-0175">Coiled coil</keyword>
<evidence type="ECO:0000256" key="1">
    <source>
        <dbReference type="ARBA" id="ARBA00004196"/>
    </source>
</evidence>
<dbReference type="GO" id="GO:0005886">
    <property type="term" value="C:plasma membrane"/>
    <property type="evidence" value="ECO:0007669"/>
    <property type="project" value="TreeGrafter"/>
</dbReference>
<accession>A0A1H8Q9Y5</accession>
<evidence type="ECO:0000259" key="6">
    <source>
        <dbReference type="Pfam" id="PF25917"/>
    </source>
</evidence>
<dbReference type="Gene3D" id="2.40.50.100">
    <property type="match status" value="1"/>
</dbReference>
<dbReference type="PANTHER" id="PTHR30158:SF3">
    <property type="entry name" value="MULTIDRUG EFFLUX PUMP SUBUNIT ACRA-RELATED"/>
    <property type="match status" value="1"/>
</dbReference>